<feature type="transmembrane region" description="Helical" evidence="1">
    <location>
        <begin position="186"/>
        <end position="206"/>
    </location>
</feature>
<comment type="caution">
    <text evidence="3">The sequence shown here is derived from an EMBL/GenBank/DDBJ whole genome shotgun (WGS) entry which is preliminary data.</text>
</comment>
<name>A0ABD6CXI6_9EURY</name>
<evidence type="ECO:0000313" key="4">
    <source>
        <dbReference type="Proteomes" id="UP001597075"/>
    </source>
</evidence>
<keyword evidence="4" id="KW-1185">Reference proteome</keyword>
<reference evidence="3 4" key="1">
    <citation type="journal article" date="2019" name="Int. J. Syst. Evol. Microbiol.">
        <title>The Global Catalogue of Microorganisms (GCM) 10K type strain sequencing project: providing services to taxonomists for standard genome sequencing and annotation.</title>
        <authorList>
            <consortium name="The Broad Institute Genomics Platform"/>
            <consortium name="The Broad Institute Genome Sequencing Center for Infectious Disease"/>
            <person name="Wu L."/>
            <person name="Ma J."/>
        </authorList>
    </citation>
    <scope>NUCLEOTIDE SEQUENCE [LARGE SCALE GENOMIC DNA]</scope>
    <source>
        <strain evidence="3 4">CGMCC 1.10594</strain>
    </source>
</reference>
<dbReference type="InterPro" id="IPR032816">
    <property type="entry name" value="VTT_dom"/>
</dbReference>
<protein>
    <submittedName>
        <fullName evidence="3">VTT domain-containing protein</fullName>
    </submittedName>
</protein>
<keyword evidence="1" id="KW-0472">Membrane</keyword>
<evidence type="ECO:0000313" key="3">
    <source>
        <dbReference type="EMBL" id="MFD1633153.1"/>
    </source>
</evidence>
<accession>A0ABD6CXI6</accession>
<dbReference type="AlphaFoldDB" id="A0ABD6CXI6"/>
<dbReference type="Pfam" id="PF09335">
    <property type="entry name" value="VTT_dom"/>
    <property type="match status" value="1"/>
</dbReference>
<feature type="transmembrane region" description="Helical" evidence="1">
    <location>
        <begin position="63"/>
        <end position="86"/>
    </location>
</feature>
<keyword evidence="1" id="KW-0812">Transmembrane</keyword>
<sequence>MDRRTRLVAGAGLLSLVAVLAWASSPSWVIGRLAWVAADPLRLTATLAVVAIVRPLFAWPTTLLAVVAGYGLGLAGFPLALGLVVLTSLPPYWLAGRGVGEGRVAAAGERLVAETGALRSVAGSRLLPLPSDVVSAGAGVAGVGPGAFALGTAVGEVPWVAVGVLAGDSLGTLRTASLSAVMDPRVVGGASLLAVLAFAGPAYRLLASRSVEQ</sequence>
<organism evidence="3 4">
    <name type="scientific">Haloplanus ruber</name>
    <dbReference type="NCBI Taxonomy" id="869892"/>
    <lineage>
        <taxon>Archaea</taxon>
        <taxon>Methanobacteriati</taxon>
        <taxon>Methanobacteriota</taxon>
        <taxon>Stenosarchaea group</taxon>
        <taxon>Halobacteria</taxon>
        <taxon>Halobacteriales</taxon>
        <taxon>Haloferacaceae</taxon>
        <taxon>Haloplanus</taxon>
    </lineage>
</organism>
<evidence type="ECO:0000256" key="1">
    <source>
        <dbReference type="SAM" id="Phobius"/>
    </source>
</evidence>
<gene>
    <name evidence="3" type="ORF">ACFSBJ_05310</name>
</gene>
<dbReference type="EMBL" id="JBHUDL010000006">
    <property type="protein sequence ID" value="MFD1633153.1"/>
    <property type="molecule type" value="Genomic_DNA"/>
</dbReference>
<dbReference type="Proteomes" id="UP001597075">
    <property type="component" value="Unassembled WGS sequence"/>
</dbReference>
<feature type="transmembrane region" description="Helical" evidence="1">
    <location>
        <begin position="33"/>
        <end position="56"/>
    </location>
</feature>
<evidence type="ECO:0000259" key="2">
    <source>
        <dbReference type="Pfam" id="PF09335"/>
    </source>
</evidence>
<keyword evidence="1" id="KW-1133">Transmembrane helix</keyword>
<feature type="domain" description="VTT" evidence="2">
    <location>
        <begin position="59"/>
        <end position="168"/>
    </location>
</feature>
<proteinExistence type="predicted"/>
<dbReference type="RefSeq" id="WP_256406941.1">
    <property type="nucleotide sequence ID" value="NZ_CP187151.1"/>
</dbReference>